<feature type="transmembrane region" description="Helical" evidence="1">
    <location>
        <begin position="22"/>
        <end position="44"/>
    </location>
</feature>
<evidence type="ECO:0008006" key="4">
    <source>
        <dbReference type="Google" id="ProtNLM"/>
    </source>
</evidence>
<evidence type="ECO:0000313" key="2">
    <source>
        <dbReference type="EMBL" id="RAK54303.1"/>
    </source>
</evidence>
<sequence>MTDNVNTTATPVEDRTLPGVCYALYFIGLTHGLTTIIGLIIAYASRDQAGPKMYSHYTYLIRTFWISLAGFAVGGALLLVGVPLSLILVGVPMVMAGGLIVGLAWVYMVVRLILGVIYLARDEEYPRPYAIVA</sequence>
<proteinExistence type="predicted"/>
<dbReference type="RefSeq" id="WP_111528054.1">
    <property type="nucleotide sequence ID" value="NZ_JBHRSG010000002.1"/>
</dbReference>
<protein>
    <recommendedName>
        <fullName evidence="4">DUF4870 domain-containing protein</fullName>
    </recommendedName>
</protein>
<gene>
    <name evidence="2" type="ORF">DJ017_07070</name>
</gene>
<keyword evidence="1" id="KW-1133">Transmembrane helix</keyword>
<evidence type="ECO:0000313" key="3">
    <source>
        <dbReference type="Proteomes" id="UP000249254"/>
    </source>
</evidence>
<comment type="caution">
    <text evidence="2">The sequence shown here is derived from an EMBL/GenBank/DDBJ whole genome shotgun (WGS) entry which is preliminary data.</text>
</comment>
<keyword evidence="1" id="KW-0812">Transmembrane</keyword>
<name>A0A328AHC5_9CAUL</name>
<dbReference type="Proteomes" id="UP000249254">
    <property type="component" value="Unassembled WGS sequence"/>
</dbReference>
<dbReference type="EMBL" id="QFYQ01000001">
    <property type="protein sequence ID" value="RAK54303.1"/>
    <property type="molecule type" value="Genomic_DNA"/>
</dbReference>
<evidence type="ECO:0000256" key="1">
    <source>
        <dbReference type="SAM" id="Phobius"/>
    </source>
</evidence>
<dbReference type="AlphaFoldDB" id="A0A328AHC5"/>
<feature type="transmembrane region" description="Helical" evidence="1">
    <location>
        <begin position="94"/>
        <end position="120"/>
    </location>
</feature>
<keyword evidence="3" id="KW-1185">Reference proteome</keyword>
<organism evidence="2 3">
    <name type="scientific">Phenylobacterium soli</name>
    <dbReference type="NCBI Taxonomy" id="2170551"/>
    <lineage>
        <taxon>Bacteria</taxon>
        <taxon>Pseudomonadati</taxon>
        <taxon>Pseudomonadota</taxon>
        <taxon>Alphaproteobacteria</taxon>
        <taxon>Caulobacterales</taxon>
        <taxon>Caulobacteraceae</taxon>
        <taxon>Phenylobacterium</taxon>
    </lineage>
</organism>
<dbReference type="OrthoDB" id="5405464at2"/>
<keyword evidence="1" id="KW-0472">Membrane</keyword>
<accession>A0A328AHC5</accession>
<reference evidence="3" key="1">
    <citation type="submission" date="2018-05" db="EMBL/GenBank/DDBJ databases">
        <authorList>
            <person name="Li X."/>
        </authorList>
    </citation>
    <scope>NUCLEOTIDE SEQUENCE [LARGE SCALE GENOMIC DNA]</scope>
    <source>
        <strain evidence="3">LX32</strain>
    </source>
</reference>
<feature type="transmembrane region" description="Helical" evidence="1">
    <location>
        <begin position="64"/>
        <end position="88"/>
    </location>
</feature>